<accession>A0A1B9XZ64</accession>
<dbReference type="PANTHER" id="PTHR35569:SF1">
    <property type="entry name" value="CYANAMIDE HYDRATASE DDI2-RELATED"/>
    <property type="match status" value="1"/>
</dbReference>
<organism evidence="1 2">
    <name type="scientific">Tenacibaculum soleae</name>
    <dbReference type="NCBI Taxonomy" id="447689"/>
    <lineage>
        <taxon>Bacteria</taxon>
        <taxon>Pseudomonadati</taxon>
        <taxon>Bacteroidota</taxon>
        <taxon>Flavobacteriia</taxon>
        <taxon>Flavobacteriales</taxon>
        <taxon>Flavobacteriaceae</taxon>
        <taxon>Tenacibaculum</taxon>
    </lineage>
</organism>
<gene>
    <name evidence="1" type="ORF">BA195_07960</name>
</gene>
<evidence type="ECO:0000313" key="2">
    <source>
        <dbReference type="Proteomes" id="UP000093186"/>
    </source>
</evidence>
<reference evidence="1 2" key="1">
    <citation type="submission" date="2016-06" db="EMBL/GenBank/DDBJ databases">
        <title>Draft Genome Sequence of Tenacibaculum soleae UCD-KL19.</title>
        <authorList>
            <person name="Eisen J.A."/>
            <person name="Coil D.A."/>
            <person name="Lujan K.M."/>
        </authorList>
    </citation>
    <scope>NUCLEOTIDE SEQUENCE [LARGE SCALE GENOMIC DNA]</scope>
    <source>
        <strain evidence="1 2">UCD-KL19</strain>
    </source>
</reference>
<comment type="caution">
    <text evidence="1">The sequence shown here is derived from an EMBL/GenBank/DDBJ whole genome shotgun (WGS) entry which is preliminary data.</text>
</comment>
<dbReference type="SUPFAM" id="SSF109604">
    <property type="entry name" value="HD-domain/PDEase-like"/>
    <property type="match status" value="1"/>
</dbReference>
<dbReference type="Proteomes" id="UP000093186">
    <property type="component" value="Unassembled WGS sequence"/>
</dbReference>
<protein>
    <submittedName>
        <fullName evidence="1">Nitrile hydratase</fullName>
    </submittedName>
</protein>
<keyword evidence="2" id="KW-1185">Reference proteome</keyword>
<dbReference type="PANTHER" id="PTHR35569">
    <property type="entry name" value="CYANAMIDE HYDRATASE DDI2-RELATED"/>
    <property type="match status" value="1"/>
</dbReference>
<dbReference type="AlphaFoldDB" id="A0A1B9XZ64"/>
<proteinExistence type="predicted"/>
<dbReference type="Gene3D" id="1.10.3210.10">
    <property type="entry name" value="Hypothetical protein af1432"/>
    <property type="match status" value="1"/>
</dbReference>
<name>A0A1B9XZ64_9FLAO</name>
<dbReference type="EMBL" id="MAKX01000002">
    <property type="protein sequence ID" value="OCK42833.1"/>
    <property type="molecule type" value="Genomic_DNA"/>
</dbReference>
<dbReference type="STRING" id="447689.BA195_07960"/>
<sequence length="248" mass="28233">MNNNTLTKSGVLNKKEISSFKFLLIKSKLSENIKKISVQLGLKSYSKFNFNDLKIPDSKLALLAIEEANDIYNPILLKHCYRTFFWSAGIAISEGIKTDNELLFISSILHDSGLTDKHNHICSKQCFANYGGDYAKKFVIKNGAPINKANIIKKAIDMHLYPNVDINKFGNEPYLLAKGATMDVVGSHHFQLPNKFITDTHKNYPRINFKKDIIQTIETLNHKENTRANILYKMGFDKLANKNILDTY</sequence>
<dbReference type="OrthoDB" id="8478129at2"/>
<evidence type="ECO:0000313" key="1">
    <source>
        <dbReference type="EMBL" id="OCK42833.1"/>
    </source>
</evidence>
<dbReference type="RefSeq" id="WP_068704256.1">
    <property type="nucleotide sequence ID" value="NZ_MAKX01000002.1"/>
</dbReference>